<dbReference type="HOGENOM" id="CLU_406330_0_0_1"/>
<accession>A0A067SBN8</accession>
<reference evidence="2" key="1">
    <citation type="journal article" date="2014" name="Proc. Natl. Acad. Sci. U.S.A.">
        <title>Extensive sampling of basidiomycete genomes demonstrates inadequacy of the white-rot/brown-rot paradigm for wood decay fungi.</title>
        <authorList>
            <person name="Riley R."/>
            <person name="Salamov A.A."/>
            <person name="Brown D.W."/>
            <person name="Nagy L.G."/>
            <person name="Floudas D."/>
            <person name="Held B.W."/>
            <person name="Levasseur A."/>
            <person name="Lombard V."/>
            <person name="Morin E."/>
            <person name="Otillar R."/>
            <person name="Lindquist E.A."/>
            <person name="Sun H."/>
            <person name="LaButti K.M."/>
            <person name="Schmutz J."/>
            <person name="Jabbour D."/>
            <person name="Luo H."/>
            <person name="Baker S.E."/>
            <person name="Pisabarro A.G."/>
            <person name="Walton J.D."/>
            <person name="Blanchette R.A."/>
            <person name="Henrissat B."/>
            <person name="Martin F."/>
            <person name="Cullen D."/>
            <person name="Hibbett D.S."/>
            <person name="Grigoriev I.V."/>
        </authorList>
    </citation>
    <scope>NUCLEOTIDE SEQUENCE [LARGE SCALE GENOMIC DNA]</scope>
    <source>
        <strain evidence="2">CBS 339.88</strain>
    </source>
</reference>
<organism evidence="1 2">
    <name type="scientific">Galerina marginata (strain CBS 339.88)</name>
    <dbReference type="NCBI Taxonomy" id="685588"/>
    <lineage>
        <taxon>Eukaryota</taxon>
        <taxon>Fungi</taxon>
        <taxon>Dikarya</taxon>
        <taxon>Basidiomycota</taxon>
        <taxon>Agaricomycotina</taxon>
        <taxon>Agaricomycetes</taxon>
        <taxon>Agaricomycetidae</taxon>
        <taxon>Agaricales</taxon>
        <taxon>Agaricineae</taxon>
        <taxon>Strophariaceae</taxon>
        <taxon>Galerina</taxon>
    </lineage>
</organism>
<proteinExistence type="predicted"/>
<gene>
    <name evidence="1" type="ORF">GALMADRAFT_148906</name>
</gene>
<name>A0A067SBN8_GALM3</name>
<protein>
    <submittedName>
        <fullName evidence="1">Uncharacterized protein</fullName>
    </submittedName>
</protein>
<evidence type="ECO:0000313" key="2">
    <source>
        <dbReference type="Proteomes" id="UP000027222"/>
    </source>
</evidence>
<sequence length="677" mass="76722">MARGRKPKHVLPDFVQLSDDGKKVLCQLCHAGTGTTGKAWMRKDSLPNHLKSETHTKCLSEQEISQSIQRAGNRAMWEENAMEEAMDLVTLTSITHSAVATKAQVLRPSDEERAMWDDFMDCTEVFDAGVDHTLHAAEERNRLEQEAIEFDLWHDSLPDQDLNDGESVLDELKQEDILTELLQNAHLDQPDAAELLDEELGGARQPRTHDGWFPYESKTMFLLDTLDNLPRMKISNSLMNVLLWILREVGARDVPTLYRLRQVQATLRKTGVPTIQYKSPKGNIYSINDPRTLVAMDWANPTVCDHICRYPVIPPDGVISEVYHAQKWMEVDPHVLSPMYDAGNCHYYIDELAVLKNGKFIIPLRWLEDTDRNIFADAYSVKFNSLSIASVDDSKMIRIRASDLEHNFLDLQDMQLSLTWDGSTITAGYPSRMPNPDRALAEGDPLYTSWIDVFGDDVSGNRSKSYNKHWSIYISHRNLPRKLLQQEFHVHFVSTSPVASMTEQFHGIKQAIESTHKQPVKVRHGTTGAPIRFKIYVNSEPGDNPAQSEGCGHIGGNGNHLCRKCDAGATKEVKQSDDGYHQLFQPGNARSGAEVLSEVKSQVELACLGVAAKVDRQQTAAGIKDAYTQFWIDYLIERARTLKKENPRRTSSDIQKELLQWVEDHKSDIYNPYLELD</sequence>
<dbReference type="STRING" id="685588.A0A067SBN8"/>
<evidence type="ECO:0000313" key="1">
    <source>
        <dbReference type="EMBL" id="KDR65179.1"/>
    </source>
</evidence>
<dbReference type="Proteomes" id="UP000027222">
    <property type="component" value="Unassembled WGS sequence"/>
</dbReference>
<dbReference type="AlphaFoldDB" id="A0A067SBN8"/>
<keyword evidence="2" id="KW-1185">Reference proteome</keyword>
<dbReference type="OrthoDB" id="2506088at2759"/>
<feature type="non-terminal residue" evidence="1">
    <location>
        <position position="677"/>
    </location>
</feature>
<dbReference type="EMBL" id="KL142485">
    <property type="protein sequence ID" value="KDR65179.1"/>
    <property type="molecule type" value="Genomic_DNA"/>
</dbReference>